<dbReference type="EMBL" id="AP006270">
    <property type="protein sequence ID" value="BAC67308.1"/>
    <property type="molecule type" value="Genomic_DNA"/>
</dbReference>
<evidence type="ECO:0000256" key="1">
    <source>
        <dbReference type="SAM" id="Coils"/>
    </source>
</evidence>
<organismHost>
    <name type="scientific">Adoxophyes honmai</name>
    <name type="common">Smaller tea tortrix moth</name>
    <dbReference type="NCBI Taxonomy" id="85585"/>
</organismHost>
<dbReference type="KEGG" id="vg:1485800"/>
<dbReference type="OrthoDB" id="14003at10239"/>
<name>Q80LN9_NPVAH</name>
<dbReference type="GeneID" id="1485800"/>
<reference evidence="3 4" key="1">
    <citation type="journal article" date="2003" name="Virology">
        <title>Genome sequence and organization of a nucleopolyhedrovirus isolated from the smaller tea tortrix, Adoxophyes honmai.</title>
        <authorList>
            <person name="Nakai M."/>
            <person name="Goto C."/>
            <person name="Kang W."/>
            <person name="Shikata M."/>
            <person name="Luque T."/>
            <person name="Kunimi Y."/>
        </authorList>
    </citation>
    <scope>NUCLEOTIDE SEQUENCE [LARGE SCALE GENOMIC DNA]</scope>
    <source>
        <strain evidence="3 4">ADN001</strain>
    </source>
</reference>
<feature type="coiled-coil region" evidence="1">
    <location>
        <begin position="397"/>
        <end position="483"/>
    </location>
</feature>
<feature type="compositionally biased region" description="Low complexity" evidence="2">
    <location>
        <begin position="124"/>
        <end position="142"/>
    </location>
</feature>
<feature type="compositionally biased region" description="Low complexity" evidence="2">
    <location>
        <begin position="103"/>
        <end position="114"/>
    </location>
</feature>
<evidence type="ECO:0000313" key="3">
    <source>
        <dbReference type="EMBL" id="BAC67308.1"/>
    </source>
</evidence>
<protein>
    <submittedName>
        <fullName evidence="3">Uncharacterized protein</fullName>
    </submittedName>
</protein>
<accession>Q80LN9</accession>
<keyword evidence="1" id="KW-0175">Coiled coil</keyword>
<feature type="region of interest" description="Disordered" evidence="2">
    <location>
        <begin position="103"/>
        <end position="145"/>
    </location>
</feature>
<keyword evidence="4" id="KW-1185">Reference proteome</keyword>
<proteinExistence type="predicted"/>
<organism evidence="3 4">
    <name type="scientific">Adoxophyes honmai nucleopolyhedrovirus</name>
    <dbReference type="NCBI Taxonomy" id="224399"/>
    <lineage>
        <taxon>Viruses</taxon>
        <taxon>Viruses incertae sedis</taxon>
        <taxon>Naldaviricetes</taxon>
        <taxon>Lefavirales</taxon>
        <taxon>Baculoviridae</taxon>
        <taxon>Alphabaculovirus</taxon>
        <taxon>Alphabaculovirus adhonmai</taxon>
    </lineage>
</organism>
<evidence type="ECO:0000313" key="4">
    <source>
        <dbReference type="Proteomes" id="UP000232720"/>
    </source>
</evidence>
<sequence length="697" mass="79233">MASRSPPNYVKNNDATVKTLLKTITQMSQRCKSQNATDQVLSRASSVIYQHFPHLKLRLDLQLPELITEALMMRGANIPNQITHNYNYKYDYNSNINNPAAAANAASNQHQNMNNGGGDAFMEFNQNASSSNAPPSFPNMPSTLSLPPNEEMELQKKVNEITRPLTVDSYKSLVVVIKHFVMQHIQSVNLQEAFNRLLSFEQMYEASVTAASTFFGNDNINALIRCIETKTGIRFTIGPDLCQELASIIVTVQSIYDFLSINSVERAMSKGYLTEITNVLSVWKSERLQLMEENNNAKIQIEESTMQLSTVKSELLEKNLQITSLQTINNQIDNYINTDLARNTNFQFNKSNNFEQNVIDAFKAANATIATLQNDLDRQNQYIQSNAQTKLKDQSQIESLQTQVQSLNVKNVTLNETNLKLLGENEQVKNELEIIRQELLQNNNAVSNLNGLYYELQQKNTQISNLQSIIDNQSAEIESLKQEVLNNSVIKPMKKIMPTKNVQLRSDTKTMAEVDKLKNEINEIKSLFALSKNNLISLNNTTEQNLTDKYNQAIAINKEKDDIINKKLNQLDEDYKTKIQTNINVQSQLSDELQILQHNFNRLEKDFNDNLENFEHYARRMAFLEYTENNYNIPDNDIDISDTDVVDIPDTTVNIKNVSPKNVSPNTLPVSPNILPIKNIKAIQVPVNYKINKENSS</sequence>
<dbReference type="RefSeq" id="NP_818704.1">
    <property type="nucleotide sequence ID" value="NC_004690.1"/>
</dbReference>
<evidence type="ECO:0000256" key="2">
    <source>
        <dbReference type="SAM" id="MobiDB-lite"/>
    </source>
</evidence>
<dbReference type="Proteomes" id="UP000232720">
    <property type="component" value="Genome"/>
</dbReference>